<dbReference type="PANTHER" id="PTHR10019">
    <property type="entry name" value="SNF5"/>
    <property type="match status" value="1"/>
</dbReference>
<dbReference type="EMBL" id="JAWIZZ010000031">
    <property type="protein sequence ID" value="KAK5781633.1"/>
    <property type="molecule type" value="Genomic_DNA"/>
</dbReference>
<dbReference type="GO" id="GO:0006338">
    <property type="term" value="P:chromatin remodeling"/>
    <property type="evidence" value="ECO:0007669"/>
    <property type="project" value="InterPro"/>
</dbReference>
<sequence>MPNLQEHQSILLPQAYLTNFHNRIRNEPTISLLDTSLAKTQVRGHKRAKVVNYAEFDNDLFDDLIGEENSDNEYSNYNQATSNAGNSANDYNGSNNNNNNNNNNFINSALFDRNNFHNSKSNNNEYGDNLNYPMLSGTHSDSFDNNNNYSNNLDHEDDNYNNNNTTGNTNFSKKIDLKDRLPDLDEQDDVFNVLRYPKIRETFQQSKIVTPYRLDLFKNISMNPPISSAISSILDTTAITSTTTTTTTTDNNIEIDNNSKLEPIIVPIALNIESNGVKIIDHFTWNINDSSMTPEEFANIYCQDLDLQNNSTLNQQIVNTINDLIKEYETVASIKFDQDLQILINLTCHLQDYFLEDNFQWNLNDSSLTPELFAEILVTDLGLKREFLPVVTYSLYETILKVKKEYLEGNSNNTSTNITNLNNEAAFGYLAGVRLNLDDLGENWAPKIELLTPEEIQRKEIEKERKLRRLKRENDRLSRRGRRRLDELELTMKL</sequence>
<evidence type="ECO:0000256" key="3">
    <source>
        <dbReference type="ARBA" id="ARBA00023015"/>
    </source>
</evidence>
<name>A0AAN7WTX8_9SACH</name>
<comment type="subcellular location">
    <subcellularLocation>
        <location evidence="1">Nucleus</location>
    </subcellularLocation>
</comment>
<comment type="similarity">
    <text evidence="2">Belongs to the SNF5 family.</text>
</comment>
<evidence type="ECO:0000256" key="1">
    <source>
        <dbReference type="ARBA" id="ARBA00004123"/>
    </source>
</evidence>
<dbReference type="GO" id="GO:0000228">
    <property type="term" value="C:nuclear chromosome"/>
    <property type="evidence" value="ECO:0007669"/>
    <property type="project" value="InterPro"/>
</dbReference>
<keyword evidence="3" id="KW-0805">Transcription regulation</keyword>
<keyword evidence="8" id="KW-1185">Reference proteome</keyword>
<accession>A0AAN7WTX8</accession>
<reference evidence="8" key="1">
    <citation type="submission" date="2023-07" db="EMBL/GenBank/DDBJ databases">
        <title>A draft genome of Kazachstania heterogenica Y-27499.</title>
        <authorList>
            <person name="Donic C."/>
            <person name="Kralova J.S."/>
            <person name="Fidel L."/>
            <person name="Ben-Dor S."/>
            <person name="Jung S."/>
        </authorList>
    </citation>
    <scope>NUCLEOTIDE SEQUENCE [LARGE SCALE GENOMIC DNA]</scope>
    <source>
        <strain evidence="8">Y27499</strain>
    </source>
</reference>
<protein>
    <recommendedName>
        <fullName evidence="9">Chromatin structure-remodeling complex subunit SFH1</fullName>
    </recommendedName>
</protein>
<dbReference type="Proteomes" id="UP001306508">
    <property type="component" value="Unassembled WGS sequence"/>
</dbReference>
<evidence type="ECO:0000256" key="4">
    <source>
        <dbReference type="ARBA" id="ARBA00023163"/>
    </source>
</evidence>
<feature type="region of interest" description="Disordered" evidence="6">
    <location>
        <begin position="70"/>
        <end position="158"/>
    </location>
</feature>
<keyword evidence="5" id="KW-0539">Nucleus</keyword>
<dbReference type="AlphaFoldDB" id="A0AAN7WTX8"/>
<dbReference type="Pfam" id="PF04855">
    <property type="entry name" value="SNF5"/>
    <property type="match status" value="1"/>
</dbReference>
<evidence type="ECO:0000313" key="7">
    <source>
        <dbReference type="EMBL" id="KAK5781633.1"/>
    </source>
</evidence>
<evidence type="ECO:0000256" key="2">
    <source>
        <dbReference type="ARBA" id="ARBA00010239"/>
    </source>
</evidence>
<dbReference type="InterPro" id="IPR006939">
    <property type="entry name" value="SNF5"/>
</dbReference>
<proteinExistence type="inferred from homology"/>
<feature type="compositionally biased region" description="Low complexity" evidence="6">
    <location>
        <begin position="143"/>
        <end position="152"/>
    </location>
</feature>
<evidence type="ECO:0000313" key="8">
    <source>
        <dbReference type="Proteomes" id="UP001306508"/>
    </source>
</evidence>
<organism evidence="7 8">
    <name type="scientific">Arxiozyma heterogenica</name>
    <dbReference type="NCBI Taxonomy" id="278026"/>
    <lineage>
        <taxon>Eukaryota</taxon>
        <taxon>Fungi</taxon>
        <taxon>Dikarya</taxon>
        <taxon>Ascomycota</taxon>
        <taxon>Saccharomycotina</taxon>
        <taxon>Saccharomycetes</taxon>
        <taxon>Saccharomycetales</taxon>
        <taxon>Saccharomycetaceae</taxon>
        <taxon>Arxiozyma</taxon>
    </lineage>
</organism>
<keyword evidence="4" id="KW-0804">Transcription</keyword>
<feature type="compositionally biased region" description="Low complexity" evidence="6">
    <location>
        <begin position="72"/>
        <end position="109"/>
    </location>
</feature>
<gene>
    <name evidence="7" type="ORF">RI543_000815</name>
</gene>
<comment type="caution">
    <text evidence="7">The sequence shown here is derived from an EMBL/GenBank/DDBJ whole genome shotgun (WGS) entry which is preliminary data.</text>
</comment>
<evidence type="ECO:0008006" key="9">
    <source>
        <dbReference type="Google" id="ProtNLM"/>
    </source>
</evidence>
<evidence type="ECO:0000256" key="6">
    <source>
        <dbReference type="SAM" id="MobiDB-lite"/>
    </source>
</evidence>
<evidence type="ECO:0000256" key="5">
    <source>
        <dbReference type="ARBA" id="ARBA00023242"/>
    </source>
</evidence>